<name>A0AAU8LEW7_PSESX</name>
<evidence type="ECO:0000313" key="1">
    <source>
        <dbReference type="EMBL" id="XCN66742.1"/>
    </source>
</evidence>
<protein>
    <submittedName>
        <fullName evidence="1">Uncharacterized protein</fullName>
    </submittedName>
</protein>
<dbReference type="AlphaFoldDB" id="A0AAU8LEW7"/>
<proteinExistence type="predicted"/>
<organism evidence="1">
    <name type="scientific">Pseudomonas syringae CC1417</name>
    <dbReference type="NCBI Taxonomy" id="1357272"/>
    <lineage>
        <taxon>Bacteria</taxon>
        <taxon>Pseudomonadati</taxon>
        <taxon>Pseudomonadota</taxon>
        <taxon>Gammaproteobacteria</taxon>
        <taxon>Pseudomonadales</taxon>
        <taxon>Pseudomonadaceae</taxon>
        <taxon>Pseudomonas</taxon>
        <taxon>Pseudomonas syringae</taxon>
    </lineage>
</organism>
<gene>
    <name evidence="1" type="ORF">N011_19965</name>
</gene>
<accession>A0AAU8LEW7</accession>
<dbReference type="EMBL" id="CP159362">
    <property type="protein sequence ID" value="XCN66742.1"/>
    <property type="molecule type" value="Genomic_DNA"/>
</dbReference>
<reference evidence="1" key="2">
    <citation type="submission" date="2024-07" db="EMBL/GenBank/DDBJ databases">
        <title>A complete genome sequence for Pseudomonas syringae CC1417.</title>
        <authorList>
            <person name="Baltrus D.A."/>
        </authorList>
    </citation>
    <scope>NUCLEOTIDE SEQUENCE</scope>
    <source>
        <strain evidence="1">CC1417</strain>
    </source>
</reference>
<sequence length="72" mass="8134">MTRSENEAIAKAMAQDAYRQGLARYDDPEDVLKGIGELLYERAVALDVFGSALDEHHFTQCFQGELERLSDK</sequence>
<dbReference type="RefSeq" id="WP_024695845.1">
    <property type="nucleotide sequence ID" value="NZ_CP159362.1"/>
</dbReference>
<reference evidence="1" key="1">
    <citation type="journal article" date="2014" name="Genome Announc.">
        <title>Draft Genome Sequences of a Phylogenetically Diverse Suite of Pseudomonas syringae Strains from Multiple Source Populations.</title>
        <authorList>
            <person name="Baltrus D.A."/>
            <person name="Yourstone S."/>
            <person name="Lind A."/>
            <person name="Guilbaud C."/>
            <person name="Sands D.C."/>
            <person name="Jones C.D."/>
            <person name="Morris C.E."/>
            <person name="Dangl J.L."/>
        </authorList>
    </citation>
    <scope>NUCLEOTIDE SEQUENCE</scope>
    <source>
        <strain evidence="1">CC1417</strain>
    </source>
</reference>